<dbReference type="InterPro" id="IPR021719">
    <property type="entry name" value="Prot_inh_I78"/>
</dbReference>
<accession>A0ABQ5VNS0</accession>
<sequence>MKKVTYAGPLMALLLAAGCTGAPMSKPAGTTQPASGPDTCNAAAYQHLVGQDAVVDLSLPDPKRTYRLGDPVTLDFNPARLNIKLDDTDTIIAIDCG</sequence>
<reference evidence="2" key="1">
    <citation type="journal article" date="2014" name="Int. J. Syst. Evol. Microbiol.">
        <title>Complete genome of a new Firmicutes species belonging to the dominant human colonic microbiota ('Ruminococcus bicirculans') reveals two chromosomes and a selective capacity to utilize plant glucans.</title>
        <authorList>
            <consortium name="NISC Comparative Sequencing Program"/>
            <person name="Wegmann U."/>
            <person name="Louis P."/>
            <person name="Goesmann A."/>
            <person name="Henrissat B."/>
            <person name="Duncan S.H."/>
            <person name="Flint H.J."/>
        </authorList>
    </citation>
    <scope>NUCLEOTIDE SEQUENCE</scope>
    <source>
        <strain evidence="2">NBRC 109915</strain>
    </source>
</reference>
<feature type="signal peptide" evidence="1">
    <location>
        <begin position="1"/>
        <end position="21"/>
    </location>
</feature>
<keyword evidence="1" id="KW-0732">Signal</keyword>
<evidence type="ECO:0008006" key="4">
    <source>
        <dbReference type="Google" id="ProtNLM"/>
    </source>
</evidence>
<dbReference type="Pfam" id="PF11720">
    <property type="entry name" value="Inhibitor_I78"/>
    <property type="match status" value="1"/>
</dbReference>
<dbReference type="PROSITE" id="PS51257">
    <property type="entry name" value="PROKAR_LIPOPROTEIN"/>
    <property type="match status" value="1"/>
</dbReference>
<dbReference type="RefSeq" id="WP_284375096.1">
    <property type="nucleotide sequence ID" value="NZ_BAABWP010000002.1"/>
</dbReference>
<proteinExistence type="predicted"/>
<evidence type="ECO:0000313" key="3">
    <source>
        <dbReference type="Proteomes" id="UP001161388"/>
    </source>
</evidence>
<dbReference type="Gene3D" id="3.30.10.10">
    <property type="entry name" value="Trypsin Inhibitor V, subunit A"/>
    <property type="match status" value="1"/>
</dbReference>
<evidence type="ECO:0000256" key="1">
    <source>
        <dbReference type="SAM" id="SignalP"/>
    </source>
</evidence>
<feature type="chain" id="PRO_5046263057" description="Peptidase inhibitor I78 family protein" evidence="1">
    <location>
        <begin position="22"/>
        <end position="97"/>
    </location>
</feature>
<evidence type="ECO:0000313" key="2">
    <source>
        <dbReference type="EMBL" id="GLQ28582.1"/>
    </source>
</evidence>
<dbReference type="EMBL" id="BSNL01000001">
    <property type="protein sequence ID" value="GLQ28582.1"/>
    <property type="molecule type" value="Genomic_DNA"/>
</dbReference>
<reference evidence="2" key="2">
    <citation type="submission" date="2023-01" db="EMBL/GenBank/DDBJ databases">
        <title>Draft genome sequence of Sulfitobacter pacificus strain NBRC 109915.</title>
        <authorList>
            <person name="Sun Q."/>
            <person name="Mori K."/>
        </authorList>
    </citation>
    <scope>NUCLEOTIDE SEQUENCE</scope>
    <source>
        <strain evidence="2">NBRC 109915</strain>
    </source>
</reference>
<comment type="caution">
    <text evidence="2">The sequence shown here is derived from an EMBL/GenBank/DDBJ whole genome shotgun (WGS) entry which is preliminary data.</text>
</comment>
<gene>
    <name evidence="2" type="ORF">GCM10007927_33850</name>
</gene>
<organism evidence="2 3">
    <name type="scientific">Sulfitobacter pacificus</name>
    <dbReference type="NCBI Taxonomy" id="1499314"/>
    <lineage>
        <taxon>Bacteria</taxon>
        <taxon>Pseudomonadati</taxon>
        <taxon>Pseudomonadota</taxon>
        <taxon>Alphaproteobacteria</taxon>
        <taxon>Rhodobacterales</taxon>
        <taxon>Roseobacteraceae</taxon>
        <taxon>Sulfitobacter</taxon>
    </lineage>
</organism>
<protein>
    <recommendedName>
        <fullName evidence="4">Peptidase inhibitor I78 family protein</fullName>
    </recommendedName>
</protein>
<name>A0ABQ5VNS0_9RHOB</name>
<dbReference type="Proteomes" id="UP001161388">
    <property type="component" value="Unassembled WGS sequence"/>
</dbReference>
<keyword evidence="3" id="KW-1185">Reference proteome</keyword>